<evidence type="ECO:0000313" key="2">
    <source>
        <dbReference type="Proteomes" id="UP001057402"/>
    </source>
</evidence>
<accession>A0ACB9R413</accession>
<reference evidence="2" key="1">
    <citation type="journal article" date="2023" name="Front. Plant Sci.">
        <title>Chromosomal-level genome assembly of Melastoma candidum provides insights into trichome evolution.</title>
        <authorList>
            <person name="Zhong Y."/>
            <person name="Wu W."/>
            <person name="Sun C."/>
            <person name="Zou P."/>
            <person name="Liu Y."/>
            <person name="Dai S."/>
            <person name="Zhou R."/>
        </authorList>
    </citation>
    <scope>NUCLEOTIDE SEQUENCE [LARGE SCALE GENOMIC DNA]</scope>
</reference>
<organism evidence="1 2">
    <name type="scientific">Melastoma candidum</name>
    <dbReference type="NCBI Taxonomy" id="119954"/>
    <lineage>
        <taxon>Eukaryota</taxon>
        <taxon>Viridiplantae</taxon>
        <taxon>Streptophyta</taxon>
        <taxon>Embryophyta</taxon>
        <taxon>Tracheophyta</taxon>
        <taxon>Spermatophyta</taxon>
        <taxon>Magnoliopsida</taxon>
        <taxon>eudicotyledons</taxon>
        <taxon>Gunneridae</taxon>
        <taxon>Pentapetalae</taxon>
        <taxon>rosids</taxon>
        <taxon>malvids</taxon>
        <taxon>Myrtales</taxon>
        <taxon>Melastomataceae</taxon>
        <taxon>Melastomatoideae</taxon>
        <taxon>Melastomateae</taxon>
        <taxon>Melastoma</taxon>
    </lineage>
</organism>
<keyword evidence="2" id="KW-1185">Reference proteome</keyword>
<evidence type="ECO:0000313" key="1">
    <source>
        <dbReference type="EMBL" id="KAI4373172.1"/>
    </source>
</evidence>
<proteinExistence type="predicted"/>
<comment type="caution">
    <text evidence="1">The sequence shown here is derived from an EMBL/GenBank/DDBJ whole genome shotgun (WGS) entry which is preliminary data.</text>
</comment>
<sequence length="431" mass="48250">MIASFLEIAVGQSDDVARQFLQVLIFRAASVGIGVTVGLYFVPYAIGDQATGWHLDEAIQLFYVSNDGSTLDRNSNLPNSIDGSGSTTYDDDNTRLPNAQPLNTRKIGRDDVRPPLPVKRDLLYDDPLFYEAPRMSNQPSSVVTFQNFDEEMKHSTVWKSEQGSTSAAENPRDNLASLYRLPFHLMFRGSFEKAKGVASQENKWLIVNMQSNREFSSHMLNRDTRANEAVSQTISNNFIFWQALHPELAIVIATPSTVRSYFRYPWEGNRRISSVIKGAPRSKACGAWPERPRSPGVRPYKGGGEASGWRGRRRRGARLTRKERRGGRRRQAGRRGDNSTSSAENMDEDAELQAALAASMEYMKASTVSAEDNMSVANKAEEACSAMEPAYPPLPKEPKGDRSLLCRVVVRLPDGRRVQRNFLRTDPIQLL</sequence>
<dbReference type="EMBL" id="CM042883">
    <property type="protein sequence ID" value="KAI4373172.1"/>
    <property type="molecule type" value="Genomic_DNA"/>
</dbReference>
<gene>
    <name evidence="1" type="ORF">MLD38_011329</name>
</gene>
<dbReference type="Proteomes" id="UP001057402">
    <property type="component" value="Chromosome 4"/>
</dbReference>
<name>A0ACB9R413_9MYRT</name>
<protein>
    <submittedName>
        <fullName evidence="1">Uncharacterized protein</fullName>
    </submittedName>
</protein>